<feature type="transmembrane region" description="Helical" evidence="1">
    <location>
        <begin position="220"/>
        <end position="242"/>
    </location>
</feature>
<dbReference type="EMBL" id="DXBO01000143">
    <property type="protein sequence ID" value="HIZ49066.1"/>
    <property type="molecule type" value="Genomic_DNA"/>
</dbReference>
<accession>A0A9D2F4V9</accession>
<keyword evidence="1" id="KW-1133">Transmembrane helix</keyword>
<feature type="transmembrane region" description="Helical" evidence="1">
    <location>
        <begin position="50"/>
        <end position="71"/>
    </location>
</feature>
<evidence type="ECO:0000256" key="1">
    <source>
        <dbReference type="SAM" id="Phobius"/>
    </source>
</evidence>
<organism evidence="2 3">
    <name type="scientific">Candidatus Gemmiger excrementavium</name>
    <dbReference type="NCBI Taxonomy" id="2838608"/>
    <lineage>
        <taxon>Bacteria</taxon>
        <taxon>Bacillati</taxon>
        <taxon>Bacillota</taxon>
        <taxon>Clostridia</taxon>
        <taxon>Eubacteriales</taxon>
        <taxon>Gemmiger</taxon>
    </lineage>
</organism>
<proteinExistence type="predicted"/>
<keyword evidence="1" id="KW-0812">Transmembrane</keyword>
<feature type="transmembrane region" description="Helical" evidence="1">
    <location>
        <begin position="101"/>
        <end position="124"/>
    </location>
</feature>
<evidence type="ECO:0000313" key="2">
    <source>
        <dbReference type="EMBL" id="HIZ49066.1"/>
    </source>
</evidence>
<feature type="transmembrane region" description="Helical" evidence="1">
    <location>
        <begin position="16"/>
        <end position="38"/>
    </location>
</feature>
<reference evidence="2" key="2">
    <citation type="submission" date="2021-04" db="EMBL/GenBank/DDBJ databases">
        <authorList>
            <person name="Gilroy R."/>
        </authorList>
    </citation>
    <scope>NUCLEOTIDE SEQUENCE</scope>
    <source>
        <strain evidence="2">3436</strain>
    </source>
</reference>
<gene>
    <name evidence="2" type="ORF">H9810_10125</name>
</gene>
<evidence type="ECO:0000313" key="3">
    <source>
        <dbReference type="Proteomes" id="UP000824031"/>
    </source>
</evidence>
<dbReference type="AlphaFoldDB" id="A0A9D2F4V9"/>
<sequence length="249" mass="26177">MYNYLMADLRRTARTAALRGSVGVFGALWAVLVFLWYNPTFTAEQYAAKVTGVLGFFPFVVGLPVFLAVYAEDFRCRALHTAIGCGVARGCIVAAKLLESALLLLGAAAVLALPVLAAPVALGLDPDAGQLAGLALTLGAEWLRALGYTALAALPVFCTQNALNGVILYVLLSSRTVYILLSLALGQSFVLDTLGDLTGWLFTGLLYAAKGQLLQGPGGLLPLLLAVAVYMALPTAASVLGFRKQELEL</sequence>
<comment type="caution">
    <text evidence="2">The sequence shown here is derived from an EMBL/GenBank/DDBJ whole genome shotgun (WGS) entry which is preliminary data.</text>
</comment>
<name>A0A9D2F4V9_9FIRM</name>
<keyword evidence="1" id="KW-0472">Membrane</keyword>
<reference evidence="2" key="1">
    <citation type="journal article" date="2021" name="PeerJ">
        <title>Extensive microbial diversity within the chicken gut microbiome revealed by metagenomics and culture.</title>
        <authorList>
            <person name="Gilroy R."/>
            <person name="Ravi A."/>
            <person name="Getino M."/>
            <person name="Pursley I."/>
            <person name="Horton D.L."/>
            <person name="Alikhan N.F."/>
            <person name="Baker D."/>
            <person name="Gharbi K."/>
            <person name="Hall N."/>
            <person name="Watson M."/>
            <person name="Adriaenssens E.M."/>
            <person name="Foster-Nyarko E."/>
            <person name="Jarju S."/>
            <person name="Secka A."/>
            <person name="Antonio M."/>
            <person name="Oren A."/>
            <person name="Chaudhuri R.R."/>
            <person name="La Ragione R."/>
            <person name="Hildebrand F."/>
            <person name="Pallen M.J."/>
        </authorList>
    </citation>
    <scope>NUCLEOTIDE SEQUENCE</scope>
    <source>
        <strain evidence="2">3436</strain>
    </source>
</reference>
<dbReference type="Proteomes" id="UP000824031">
    <property type="component" value="Unassembled WGS sequence"/>
</dbReference>
<protein>
    <submittedName>
        <fullName evidence="2">Uncharacterized protein</fullName>
    </submittedName>
</protein>